<dbReference type="GO" id="GO:0008721">
    <property type="term" value="F:D-serine ammonia-lyase activity"/>
    <property type="evidence" value="ECO:0007669"/>
    <property type="project" value="UniProtKB-EC"/>
</dbReference>
<evidence type="ECO:0000256" key="2">
    <source>
        <dbReference type="ARBA" id="ARBA00001933"/>
    </source>
</evidence>
<dbReference type="PANTHER" id="PTHR43050:SF1">
    <property type="entry name" value="SERINE RACEMASE"/>
    <property type="match status" value="1"/>
</dbReference>
<evidence type="ECO:0000256" key="1">
    <source>
        <dbReference type="ARBA" id="ARBA00001913"/>
    </source>
</evidence>
<dbReference type="GO" id="GO:0003941">
    <property type="term" value="F:L-serine ammonia-lyase activity"/>
    <property type="evidence" value="ECO:0007669"/>
    <property type="project" value="UniProtKB-EC"/>
</dbReference>
<dbReference type="CDD" id="cd01562">
    <property type="entry name" value="Thr-dehyd"/>
    <property type="match status" value="1"/>
</dbReference>
<evidence type="ECO:0000256" key="5">
    <source>
        <dbReference type="ARBA" id="ARBA00010869"/>
    </source>
</evidence>
<dbReference type="Gene3D" id="3.40.50.1100">
    <property type="match status" value="2"/>
</dbReference>
<dbReference type="SUPFAM" id="SSF53686">
    <property type="entry name" value="Tryptophan synthase beta subunit-like PLP-dependent enzymes"/>
    <property type="match status" value="1"/>
</dbReference>
<dbReference type="InterPro" id="IPR000634">
    <property type="entry name" value="Ser/Thr_deHydtase_PyrdxlP-BS"/>
</dbReference>
<keyword evidence="7" id="KW-0460">Magnesium</keyword>
<evidence type="ECO:0000256" key="4">
    <source>
        <dbReference type="ARBA" id="ARBA00001946"/>
    </source>
</evidence>
<comment type="cofactor">
    <cofactor evidence="1">
        <name>Ca(2+)</name>
        <dbReference type="ChEBI" id="CHEBI:29108"/>
    </cofactor>
</comment>
<dbReference type="PANTHER" id="PTHR43050">
    <property type="entry name" value="SERINE / THREONINE RACEMASE FAMILY MEMBER"/>
    <property type="match status" value="1"/>
</dbReference>
<dbReference type="PROSITE" id="PS00165">
    <property type="entry name" value="DEHYDRATASE_SER_THR"/>
    <property type="match status" value="1"/>
</dbReference>
<dbReference type="EC" id="5.1.1.18" evidence="16"/>
<keyword evidence="23" id="KW-1185">Reference proteome</keyword>
<dbReference type="InterPro" id="IPR001926">
    <property type="entry name" value="TrpB-like_PALP"/>
</dbReference>
<dbReference type="GO" id="GO:0018114">
    <property type="term" value="F:threonine racemase activity"/>
    <property type="evidence" value="ECO:0007669"/>
    <property type="project" value="TreeGrafter"/>
</dbReference>
<dbReference type="EC" id="4.3.1.18" evidence="15"/>
<evidence type="ECO:0000256" key="18">
    <source>
        <dbReference type="ARBA" id="ARBA00076108"/>
    </source>
</evidence>
<evidence type="ECO:0000256" key="9">
    <source>
        <dbReference type="ARBA" id="ARBA00023239"/>
    </source>
</evidence>
<evidence type="ECO:0000256" key="14">
    <source>
        <dbReference type="ARBA" id="ARBA00056426"/>
    </source>
</evidence>
<comment type="similarity">
    <text evidence="5">Belongs to the serine/threonine dehydratase family.</text>
</comment>
<organism evidence="22 23">
    <name type="scientific">Littorina saxatilis</name>
    <dbReference type="NCBI Taxonomy" id="31220"/>
    <lineage>
        <taxon>Eukaryota</taxon>
        <taxon>Metazoa</taxon>
        <taxon>Spiralia</taxon>
        <taxon>Lophotrochozoa</taxon>
        <taxon>Mollusca</taxon>
        <taxon>Gastropoda</taxon>
        <taxon>Caenogastropoda</taxon>
        <taxon>Littorinimorpha</taxon>
        <taxon>Littorinoidea</taxon>
        <taxon>Littorinidae</taxon>
        <taxon>Littorina</taxon>
    </lineage>
</organism>
<comment type="catalytic activity">
    <reaction evidence="11">
        <text>L-serine = pyruvate + NH4(+)</text>
        <dbReference type="Rhea" id="RHEA:19169"/>
        <dbReference type="ChEBI" id="CHEBI:15361"/>
        <dbReference type="ChEBI" id="CHEBI:28938"/>
        <dbReference type="ChEBI" id="CHEBI:33384"/>
        <dbReference type="EC" id="4.3.1.17"/>
    </reaction>
</comment>
<reference evidence="22 23" key="1">
    <citation type="submission" date="2024-02" db="EMBL/GenBank/DDBJ databases">
        <title>Chromosome-scale genome assembly of the rough periwinkle Littorina saxatilis.</title>
        <authorList>
            <person name="De Jode A."/>
            <person name="Faria R."/>
            <person name="Formenti G."/>
            <person name="Sims Y."/>
            <person name="Smith T.P."/>
            <person name="Tracey A."/>
            <person name="Wood J.M.D."/>
            <person name="Zagrodzka Z.B."/>
            <person name="Johannesson K."/>
            <person name="Butlin R.K."/>
            <person name="Leder E.H."/>
        </authorList>
    </citation>
    <scope>NUCLEOTIDE SEQUENCE [LARGE SCALE GENOMIC DNA]</scope>
    <source>
        <strain evidence="22">Snail1</strain>
        <tissue evidence="22">Muscle</tissue>
    </source>
</reference>
<dbReference type="FunFam" id="3.40.50.1100:FF:000041">
    <property type="entry name" value="Threonine ammonia-lyase, variant"/>
    <property type="match status" value="1"/>
</dbReference>
<name>A0AAN9AI81_9CAEN</name>
<keyword evidence="9" id="KW-0456">Lyase</keyword>
<comment type="cofactor">
    <cofactor evidence="4">
        <name>Mg(2+)</name>
        <dbReference type="ChEBI" id="CHEBI:18420"/>
    </cofactor>
</comment>
<evidence type="ECO:0000259" key="21">
    <source>
        <dbReference type="Pfam" id="PF00291"/>
    </source>
</evidence>
<dbReference type="GO" id="GO:0030170">
    <property type="term" value="F:pyridoxal phosphate binding"/>
    <property type="evidence" value="ECO:0007669"/>
    <property type="project" value="InterPro"/>
</dbReference>
<evidence type="ECO:0000256" key="17">
    <source>
        <dbReference type="ARBA" id="ARBA00070760"/>
    </source>
</evidence>
<evidence type="ECO:0000256" key="15">
    <source>
        <dbReference type="ARBA" id="ARBA00066349"/>
    </source>
</evidence>
<evidence type="ECO:0000256" key="16">
    <source>
        <dbReference type="ARBA" id="ARBA00066592"/>
    </source>
</evidence>
<evidence type="ECO:0000256" key="11">
    <source>
        <dbReference type="ARBA" id="ARBA00049406"/>
    </source>
</evidence>
<evidence type="ECO:0000313" key="22">
    <source>
        <dbReference type="EMBL" id="KAK7087403.1"/>
    </source>
</evidence>
<evidence type="ECO:0000256" key="12">
    <source>
        <dbReference type="ARBA" id="ARBA00050422"/>
    </source>
</evidence>
<evidence type="ECO:0000256" key="7">
    <source>
        <dbReference type="ARBA" id="ARBA00022842"/>
    </source>
</evidence>
<comment type="cofactor">
    <cofactor evidence="2">
        <name>pyridoxal 5'-phosphate</name>
        <dbReference type="ChEBI" id="CHEBI:597326"/>
    </cofactor>
</comment>
<evidence type="ECO:0000256" key="13">
    <source>
        <dbReference type="ARBA" id="ARBA00051769"/>
    </source>
</evidence>
<evidence type="ECO:0000256" key="6">
    <source>
        <dbReference type="ARBA" id="ARBA00012093"/>
    </source>
</evidence>
<dbReference type="GO" id="GO:0005524">
    <property type="term" value="F:ATP binding"/>
    <property type="evidence" value="ECO:0007669"/>
    <property type="project" value="TreeGrafter"/>
</dbReference>
<dbReference type="GO" id="GO:0006563">
    <property type="term" value="P:L-serine metabolic process"/>
    <property type="evidence" value="ECO:0007669"/>
    <property type="project" value="UniProtKB-ARBA"/>
</dbReference>
<dbReference type="GO" id="GO:0070179">
    <property type="term" value="P:D-serine biosynthetic process"/>
    <property type="evidence" value="ECO:0007669"/>
    <property type="project" value="TreeGrafter"/>
</dbReference>
<evidence type="ECO:0000256" key="20">
    <source>
        <dbReference type="ARBA" id="ARBA00081761"/>
    </source>
</evidence>
<evidence type="ECO:0000313" key="23">
    <source>
        <dbReference type="Proteomes" id="UP001374579"/>
    </source>
</evidence>
<comment type="catalytic activity">
    <reaction evidence="13">
        <text>L-serine = D-serine</text>
        <dbReference type="Rhea" id="RHEA:10980"/>
        <dbReference type="ChEBI" id="CHEBI:33384"/>
        <dbReference type="ChEBI" id="CHEBI:35247"/>
        <dbReference type="EC" id="5.1.1.18"/>
    </reaction>
</comment>
<evidence type="ECO:0000256" key="10">
    <source>
        <dbReference type="ARBA" id="ARBA00031418"/>
    </source>
</evidence>
<sequence>MAEMPVTFGNVLKACERIAPYLNRTPVFTCSTADEIAGRKLFFKAENLQKTGSFKARGALNAILLAKERKPTVAGIVTHSSGNHGQAVAWASKRVNLPSYVVVPAMAPASKKTAIRGYGAQLIECGSKPSDRYEACDKLQAEKDLEMVPPFDHPDVIAGQGSIAVELLDQVPDLDAIMVPISGGGMASGIAIAAKHMKPDIKVFVVSPQGKLLTDCFKSGQRLWPNPPEYLNTTADAIRLQQLGHLTFNILSQLAEKDAFEMSDEEMIQGVKFIMHRMKLVVEMAAGASVAAVLSDRMKSLDPAIKKVGVILCGGNIDLDNLPW</sequence>
<dbReference type="EMBL" id="JBAMIC010004070">
    <property type="protein sequence ID" value="KAK7087403.1"/>
    <property type="molecule type" value="Genomic_DNA"/>
</dbReference>
<comment type="cofactor">
    <cofactor evidence="3">
        <name>Mn(2+)</name>
        <dbReference type="ChEBI" id="CHEBI:29035"/>
    </cofactor>
</comment>
<dbReference type="AlphaFoldDB" id="A0AAN9AI81"/>
<comment type="catalytic activity">
    <reaction evidence="12">
        <text>D-serine = pyruvate + NH4(+)</text>
        <dbReference type="Rhea" id="RHEA:13977"/>
        <dbReference type="ChEBI" id="CHEBI:15361"/>
        <dbReference type="ChEBI" id="CHEBI:28938"/>
        <dbReference type="ChEBI" id="CHEBI:35247"/>
        <dbReference type="EC" id="4.3.1.18"/>
    </reaction>
</comment>
<dbReference type="GO" id="GO:0030378">
    <property type="term" value="F:serine racemase activity"/>
    <property type="evidence" value="ECO:0007669"/>
    <property type="project" value="UniProtKB-EC"/>
</dbReference>
<keyword evidence="8" id="KW-0663">Pyridoxal phosphate</keyword>
<protein>
    <recommendedName>
        <fullName evidence="17">Serine racemase</fullName>
        <ecNumber evidence="6">4.3.1.17</ecNumber>
        <ecNumber evidence="15">4.3.1.18</ecNumber>
        <ecNumber evidence="16">5.1.1.18</ecNumber>
    </recommendedName>
    <alternativeName>
        <fullName evidence="18">D-serine ammonia-lyase</fullName>
    </alternativeName>
    <alternativeName>
        <fullName evidence="20">D-serine dehydratase</fullName>
    </alternativeName>
    <alternativeName>
        <fullName evidence="19">L-serine ammonia-lyase</fullName>
    </alternativeName>
    <alternativeName>
        <fullName evidence="10">L-serine dehydratase</fullName>
    </alternativeName>
</protein>
<dbReference type="Proteomes" id="UP001374579">
    <property type="component" value="Unassembled WGS sequence"/>
</dbReference>
<accession>A0AAN9AI81</accession>
<evidence type="ECO:0000256" key="3">
    <source>
        <dbReference type="ARBA" id="ARBA00001936"/>
    </source>
</evidence>
<comment type="caution">
    <text evidence="22">The sequence shown here is derived from an EMBL/GenBank/DDBJ whole genome shotgun (WGS) entry which is preliminary data.</text>
</comment>
<dbReference type="Pfam" id="PF00291">
    <property type="entry name" value="PALP"/>
    <property type="match status" value="1"/>
</dbReference>
<dbReference type="GO" id="GO:0000287">
    <property type="term" value="F:magnesium ion binding"/>
    <property type="evidence" value="ECO:0007669"/>
    <property type="project" value="TreeGrafter"/>
</dbReference>
<feature type="domain" description="Tryptophan synthase beta chain-like PALP" evidence="21">
    <location>
        <begin position="20"/>
        <end position="314"/>
    </location>
</feature>
<comment type="function">
    <text evidence="14">Catalyzes the synthesis of D-serine from L-serine. D-serine is a key coagonist with glutamate at NMDA receptors. Has dehydratase activity towards both L-serine and D-serine.</text>
</comment>
<evidence type="ECO:0000256" key="19">
    <source>
        <dbReference type="ARBA" id="ARBA00081060"/>
    </source>
</evidence>
<proteinExistence type="inferred from homology"/>
<dbReference type="EC" id="4.3.1.17" evidence="6"/>
<evidence type="ECO:0000256" key="8">
    <source>
        <dbReference type="ARBA" id="ARBA00022898"/>
    </source>
</evidence>
<dbReference type="InterPro" id="IPR036052">
    <property type="entry name" value="TrpB-like_PALP_sf"/>
</dbReference>
<gene>
    <name evidence="22" type="ORF">V1264_021461</name>
</gene>